<evidence type="ECO:0000256" key="6">
    <source>
        <dbReference type="ARBA" id="ARBA00022679"/>
    </source>
</evidence>
<comment type="catalytic activity">
    <reaction evidence="12">
        <text>L-threonyl-[protein] + ATP = O-phospho-L-threonyl-[protein] + ADP + H(+)</text>
        <dbReference type="Rhea" id="RHEA:46608"/>
        <dbReference type="Rhea" id="RHEA-COMP:11060"/>
        <dbReference type="Rhea" id="RHEA-COMP:11605"/>
        <dbReference type="ChEBI" id="CHEBI:15378"/>
        <dbReference type="ChEBI" id="CHEBI:30013"/>
        <dbReference type="ChEBI" id="CHEBI:30616"/>
        <dbReference type="ChEBI" id="CHEBI:61977"/>
        <dbReference type="ChEBI" id="CHEBI:456216"/>
        <dbReference type="EC" id="2.7.11.1"/>
    </reaction>
</comment>
<evidence type="ECO:0000256" key="8">
    <source>
        <dbReference type="ARBA" id="ARBA00022777"/>
    </source>
</evidence>
<comment type="similarity">
    <text evidence="2">Belongs to the protein kinase superfamily. Ser/Thr protein kinase family.</text>
</comment>
<keyword evidence="9 14" id="KW-0067">ATP-binding</keyword>
<evidence type="ECO:0000256" key="10">
    <source>
        <dbReference type="ARBA" id="ARBA00023136"/>
    </source>
</evidence>
<dbReference type="FunFam" id="1.10.510.10:FF:000032">
    <property type="entry name" value="Serine/threonine-protein kinase PBS1"/>
    <property type="match status" value="1"/>
</dbReference>
<dbReference type="HOGENOM" id="CLU_000288_21_0_1"/>
<keyword evidence="18" id="KW-1185">Reference proteome</keyword>
<feature type="binding site" evidence="14">
    <location>
        <position position="263"/>
    </location>
    <ligand>
        <name>ATP</name>
        <dbReference type="ChEBI" id="CHEBI:30616"/>
    </ligand>
</feature>
<evidence type="ECO:0000256" key="15">
    <source>
        <dbReference type="SAM" id="MobiDB-lite"/>
    </source>
</evidence>
<evidence type="ECO:0000256" key="1">
    <source>
        <dbReference type="ARBA" id="ARBA00004193"/>
    </source>
</evidence>
<dbReference type="AlphaFoldDB" id="J3M3K8"/>
<dbReference type="EnsemblPlants" id="OB05G11820.1">
    <property type="protein sequence ID" value="OB05G11820.1"/>
    <property type="gene ID" value="OB05G11820"/>
</dbReference>
<evidence type="ECO:0000256" key="4">
    <source>
        <dbReference type="ARBA" id="ARBA00022475"/>
    </source>
</evidence>
<keyword evidence="10" id="KW-0472">Membrane</keyword>
<dbReference type="Gramene" id="OB05G11820.1">
    <property type="protein sequence ID" value="OB05G11820.1"/>
    <property type="gene ID" value="OB05G11820"/>
</dbReference>
<evidence type="ECO:0000256" key="5">
    <source>
        <dbReference type="ARBA" id="ARBA00022527"/>
    </source>
</evidence>
<dbReference type="GO" id="GO:0004674">
    <property type="term" value="F:protein serine/threonine kinase activity"/>
    <property type="evidence" value="ECO:0007669"/>
    <property type="project" value="UniProtKB-KW"/>
</dbReference>
<keyword evidence="5" id="KW-0723">Serine/threonine-protein kinase</keyword>
<proteinExistence type="inferred from homology"/>
<evidence type="ECO:0000259" key="16">
    <source>
        <dbReference type="PROSITE" id="PS50011"/>
    </source>
</evidence>
<dbReference type="OMA" id="VKQMDRN"/>
<protein>
    <recommendedName>
        <fullName evidence="3">non-specific serine/threonine protein kinase</fullName>
        <ecNumber evidence="3">2.7.11.1</ecNumber>
    </recommendedName>
</protein>
<dbReference type="Pfam" id="PF00069">
    <property type="entry name" value="Pkinase"/>
    <property type="match status" value="1"/>
</dbReference>
<evidence type="ECO:0000256" key="3">
    <source>
        <dbReference type="ARBA" id="ARBA00012513"/>
    </source>
</evidence>
<dbReference type="SMART" id="SM00220">
    <property type="entry name" value="S_TKc"/>
    <property type="match status" value="1"/>
</dbReference>
<dbReference type="Gene3D" id="3.30.200.20">
    <property type="entry name" value="Phosphorylase Kinase, domain 1"/>
    <property type="match status" value="1"/>
</dbReference>
<feature type="region of interest" description="Disordered" evidence="15">
    <location>
        <begin position="172"/>
        <end position="216"/>
    </location>
</feature>
<comment type="subcellular location">
    <subcellularLocation>
        <location evidence="1">Cell membrane</location>
        <topology evidence="1">Lipid-anchor</topology>
    </subcellularLocation>
</comment>
<dbReference type="GO" id="GO:0005524">
    <property type="term" value="F:ATP binding"/>
    <property type="evidence" value="ECO:0007669"/>
    <property type="project" value="UniProtKB-UniRule"/>
</dbReference>
<dbReference type="GO" id="GO:0005886">
    <property type="term" value="C:plasma membrane"/>
    <property type="evidence" value="ECO:0007669"/>
    <property type="project" value="UniProtKB-SubCell"/>
</dbReference>
<organism evidence="17">
    <name type="scientific">Oryza brachyantha</name>
    <name type="common">malo sina</name>
    <dbReference type="NCBI Taxonomy" id="4533"/>
    <lineage>
        <taxon>Eukaryota</taxon>
        <taxon>Viridiplantae</taxon>
        <taxon>Streptophyta</taxon>
        <taxon>Embryophyta</taxon>
        <taxon>Tracheophyta</taxon>
        <taxon>Spermatophyta</taxon>
        <taxon>Magnoliopsida</taxon>
        <taxon>Liliopsida</taxon>
        <taxon>Poales</taxon>
        <taxon>Poaceae</taxon>
        <taxon>BOP clade</taxon>
        <taxon>Oryzoideae</taxon>
        <taxon>Oryzeae</taxon>
        <taxon>Oryzinae</taxon>
        <taxon>Oryza</taxon>
    </lineage>
</organism>
<dbReference type="InterPro" id="IPR011009">
    <property type="entry name" value="Kinase-like_dom_sf"/>
</dbReference>
<dbReference type="PROSITE" id="PS00108">
    <property type="entry name" value="PROTEIN_KINASE_ST"/>
    <property type="match status" value="1"/>
</dbReference>
<reference evidence="17" key="2">
    <citation type="submission" date="2013-04" db="UniProtKB">
        <authorList>
            <consortium name="EnsemblPlants"/>
        </authorList>
    </citation>
    <scope>IDENTIFICATION</scope>
</reference>
<dbReference type="PANTHER" id="PTHR47985">
    <property type="entry name" value="OS07G0668900 PROTEIN"/>
    <property type="match status" value="1"/>
</dbReference>
<keyword evidence="4" id="KW-1003">Cell membrane</keyword>
<dbReference type="PROSITE" id="PS50011">
    <property type="entry name" value="PROTEIN_KINASE_DOM"/>
    <property type="match status" value="1"/>
</dbReference>
<evidence type="ECO:0000256" key="12">
    <source>
        <dbReference type="ARBA" id="ARBA00047899"/>
    </source>
</evidence>
<reference evidence="17" key="1">
    <citation type="journal article" date="2013" name="Nat. Commun.">
        <title>Whole-genome sequencing of Oryza brachyantha reveals mechanisms underlying Oryza genome evolution.</title>
        <authorList>
            <person name="Chen J."/>
            <person name="Huang Q."/>
            <person name="Gao D."/>
            <person name="Wang J."/>
            <person name="Lang Y."/>
            <person name="Liu T."/>
            <person name="Li B."/>
            <person name="Bai Z."/>
            <person name="Luis Goicoechea J."/>
            <person name="Liang C."/>
            <person name="Chen C."/>
            <person name="Zhang W."/>
            <person name="Sun S."/>
            <person name="Liao Y."/>
            <person name="Zhang X."/>
            <person name="Yang L."/>
            <person name="Song C."/>
            <person name="Wang M."/>
            <person name="Shi J."/>
            <person name="Liu G."/>
            <person name="Liu J."/>
            <person name="Zhou H."/>
            <person name="Zhou W."/>
            <person name="Yu Q."/>
            <person name="An N."/>
            <person name="Chen Y."/>
            <person name="Cai Q."/>
            <person name="Wang B."/>
            <person name="Liu B."/>
            <person name="Min J."/>
            <person name="Huang Y."/>
            <person name="Wu H."/>
            <person name="Li Z."/>
            <person name="Zhang Y."/>
            <person name="Yin Y."/>
            <person name="Song W."/>
            <person name="Jiang J."/>
            <person name="Jackson S.A."/>
            <person name="Wing R.A."/>
            <person name="Wang J."/>
            <person name="Chen M."/>
        </authorList>
    </citation>
    <scope>NUCLEOTIDE SEQUENCE [LARGE SCALE GENOMIC DNA]</scope>
    <source>
        <strain evidence="17">cv. IRGC 101232</strain>
    </source>
</reference>
<dbReference type="Proteomes" id="UP000006038">
    <property type="component" value="Chromosome 5"/>
</dbReference>
<evidence type="ECO:0000313" key="17">
    <source>
        <dbReference type="EnsemblPlants" id="OB05G11820.1"/>
    </source>
</evidence>
<evidence type="ECO:0000256" key="7">
    <source>
        <dbReference type="ARBA" id="ARBA00022741"/>
    </source>
</evidence>
<dbReference type="FunFam" id="3.30.200.20:FF:000244">
    <property type="entry name" value="Serine/threonine-protein kinase CDL1-like"/>
    <property type="match status" value="1"/>
</dbReference>
<sequence>MAFNGLLLSLKPSETSARIFGQSWEYLASANVQYKPAGSTCQYCIITDQKGAAQCITCLDHNSLSVTEDLSSVQSFIYQQQPESLGPLRVETLESSFSLFDSKQTDIQSPDQTDLNDNYEWPYSFLIKFEQSRSDQFDNKQGSHFPCSAQEQSTDKKMLSNRMDAMPAAVMKKVSTQHGSSLKNSGSDKLPHACSNHKQSSKAAEKTEPPKRISAPAKTQKTFTFRELATATNNFHSDCILGEGGFGRVYRGQLENGQVVAVKQMEHNGVQGNREFIIEVLVLGNMSHPNLVDLIGFCTEGDQRLLVYEYMALGSLADHLLDITPDQEPLSWHTRMKIAHGTAKGLEHLHENTTPSVIYRDLKSPNILLDNDYNPKLSDFGLAKVGPVEGGRHIETRVMGTFGYCAPEYVKTGVLTTKTDVYSFGVFLLELITGKRAVDTCRPVCEQILAYWAKPMLHNRRCHELVDPLLRGEYPDKDFCQAVAVAAMCLYEEASSRPTMSDIVVALGFLAEVPAGSEEKIKTVLQNKKDEDPSVTSSSKQDQRASDRQRAVADAIEWGFMRQKQKSSNSRKETQHEGIIAPN</sequence>
<evidence type="ECO:0000256" key="9">
    <source>
        <dbReference type="ARBA" id="ARBA00022840"/>
    </source>
</evidence>
<keyword evidence="8" id="KW-0418">Kinase</keyword>
<dbReference type="InterPro" id="IPR000719">
    <property type="entry name" value="Prot_kinase_dom"/>
</dbReference>
<dbReference type="PROSITE" id="PS00107">
    <property type="entry name" value="PROTEIN_KINASE_ATP"/>
    <property type="match status" value="1"/>
</dbReference>
<comment type="catalytic activity">
    <reaction evidence="13">
        <text>L-seryl-[protein] + ATP = O-phospho-L-seryl-[protein] + ADP + H(+)</text>
        <dbReference type="Rhea" id="RHEA:17989"/>
        <dbReference type="Rhea" id="RHEA-COMP:9863"/>
        <dbReference type="Rhea" id="RHEA-COMP:11604"/>
        <dbReference type="ChEBI" id="CHEBI:15378"/>
        <dbReference type="ChEBI" id="CHEBI:29999"/>
        <dbReference type="ChEBI" id="CHEBI:30616"/>
        <dbReference type="ChEBI" id="CHEBI:83421"/>
        <dbReference type="ChEBI" id="CHEBI:456216"/>
        <dbReference type="EC" id="2.7.11.1"/>
    </reaction>
</comment>
<evidence type="ECO:0000313" key="18">
    <source>
        <dbReference type="Proteomes" id="UP000006038"/>
    </source>
</evidence>
<evidence type="ECO:0000256" key="13">
    <source>
        <dbReference type="ARBA" id="ARBA00048679"/>
    </source>
</evidence>
<keyword evidence="6" id="KW-0808">Transferase</keyword>
<dbReference type="SUPFAM" id="SSF56112">
    <property type="entry name" value="Protein kinase-like (PK-like)"/>
    <property type="match status" value="1"/>
</dbReference>
<feature type="compositionally biased region" description="Polar residues" evidence="15">
    <location>
        <begin position="174"/>
        <end position="187"/>
    </location>
</feature>
<dbReference type="InterPro" id="IPR008271">
    <property type="entry name" value="Ser/Thr_kinase_AS"/>
</dbReference>
<name>J3M3K8_ORYBR</name>
<feature type="region of interest" description="Disordered" evidence="15">
    <location>
        <begin position="525"/>
        <end position="583"/>
    </location>
</feature>
<dbReference type="Gene3D" id="1.10.510.10">
    <property type="entry name" value="Transferase(Phosphotransferase) domain 1"/>
    <property type="match status" value="1"/>
</dbReference>
<accession>J3M3K8</accession>
<dbReference type="InterPro" id="IPR017441">
    <property type="entry name" value="Protein_kinase_ATP_BS"/>
</dbReference>
<feature type="domain" description="Protein kinase" evidence="16">
    <location>
        <begin position="235"/>
        <end position="510"/>
    </location>
</feature>
<dbReference type="CDD" id="cd14066">
    <property type="entry name" value="STKc_IRAK"/>
    <property type="match status" value="1"/>
</dbReference>
<dbReference type="PANTHER" id="PTHR47985:SF55">
    <property type="entry name" value="OS05G0125300 PROTEIN"/>
    <property type="match status" value="1"/>
</dbReference>
<feature type="compositionally biased region" description="Basic and acidic residues" evidence="15">
    <location>
        <begin position="541"/>
        <end position="551"/>
    </location>
</feature>
<dbReference type="eggNOG" id="KOG1187">
    <property type="taxonomic scope" value="Eukaryota"/>
</dbReference>
<evidence type="ECO:0000256" key="11">
    <source>
        <dbReference type="ARBA" id="ARBA00023288"/>
    </source>
</evidence>
<keyword evidence="7 14" id="KW-0547">Nucleotide-binding</keyword>
<dbReference type="EC" id="2.7.11.1" evidence="3"/>
<evidence type="ECO:0000256" key="2">
    <source>
        <dbReference type="ARBA" id="ARBA00008684"/>
    </source>
</evidence>
<evidence type="ECO:0000256" key="14">
    <source>
        <dbReference type="PROSITE-ProRule" id="PRU10141"/>
    </source>
</evidence>
<keyword evidence="11" id="KW-0449">Lipoprotein</keyword>